<reference evidence="2" key="1">
    <citation type="submission" date="2018-06" db="EMBL/GenBank/DDBJ databases">
        <authorList>
            <person name="Zhirakovskaya E."/>
        </authorList>
    </citation>
    <scope>NUCLEOTIDE SEQUENCE</scope>
</reference>
<accession>A0A3B0UKC1</accession>
<dbReference type="EMBL" id="UOER01000060">
    <property type="protein sequence ID" value="VAW20006.1"/>
    <property type="molecule type" value="Genomic_DNA"/>
</dbReference>
<gene>
    <name evidence="2" type="ORF">MNBD_BACTEROID04-565</name>
</gene>
<dbReference type="AlphaFoldDB" id="A0A3B0UKC1"/>
<protein>
    <submittedName>
        <fullName evidence="2">Uncharacterized protein</fullName>
    </submittedName>
</protein>
<feature type="compositionally biased region" description="Basic and acidic residues" evidence="1">
    <location>
        <begin position="17"/>
        <end position="27"/>
    </location>
</feature>
<name>A0A3B0UKC1_9ZZZZ</name>
<evidence type="ECO:0000313" key="2">
    <source>
        <dbReference type="EMBL" id="VAW20006.1"/>
    </source>
</evidence>
<organism evidence="2">
    <name type="scientific">hydrothermal vent metagenome</name>
    <dbReference type="NCBI Taxonomy" id="652676"/>
    <lineage>
        <taxon>unclassified sequences</taxon>
        <taxon>metagenomes</taxon>
        <taxon>ecological metagenomes</taxon>
    </lineage>
</organism>
<evidence type="ECO:0000256" key="1">
    <source>
        <dbReference type="SAM" id="MobiDB-lite"/>
    </source>
</evidence>
<proteinExistence type="predicted"/>
<feature type="region of interest" description="Disordered" evidence="1">
    <location>
        <begin position="1"/>
        <end position="27"/>
    </location>
</feature>
<sequence length="27" mass="3162">MSGITPDDEIKIWNNTSKKDDKKKGRR</sequence>